<comment type="subcellular location">
    <subcellularLocation>
        <location evidence="1">Membrane</location>
        <topology evidence="1">Multi-pass membrane protein</topology>
    </subcellularLocation>
</comment>
<keyword evidence="9" id="KW-1185">Reference proteome</keyword>
<keyword evidence="3 5" id="KW-1133">Transmembrane helix</keyword>
<evidence type="ECO:0000313" key="8">
    <source>
        <dbReference type="EMBL" id="EDQ91239.1"/>
    </source>
</evidence>
<feature type="transmembrane region" description="Helical" evidence="5">
    <location>
        <begin position="351"/>
        <end position="370"/>
    </location>
</feature>
<dbReference type="GO" id="GO:0015379">
    <property type="term" value="F:potassium:chloride symporter activity"/>
    <property type="evidence" value="ECO:0000318"/>
    <property type="project" value="GO_Central"/>
</dbReference>
<dbReference type="Pfam" id="PF00324">
    <property type="entry name" value="AA_permease"/>
    <property type="match status" value="2"/>
</dbReference>
<dbReference type="RefSeq" id="XP_001743661.1">
    <property type="nucleotide sequence ID" value="XM_001743609.1"/>
</dbReference>
<sequence length="911" mass="99579">MGTLTGVYLPTIQNILGVLLYLRLAWIVGNAGVGQTLLIVFICCTATLLTAVSMSAIATNGVVPAGGAYFMISRNLGPEFGGAVGILFYLGTTFASSMYVLGAIELLLTYMAPGMSAFGDAAPGSDAMLSNMRLYGTVLLLLLGFIVFVGVKYVNRFANVCLVAVLVSIFLIYIGFFASPEARQPDVCLIDGNLINSGYEGNCSVADLDRNLSYDFLTVNSTFERLRAFPGLGSGQMHANVHSNYLGKGETQPGVPGEKPQVVADATASFTVLLAIFFPACTGIMAGSNRSGDLRDASRSIPVGTIAAILTTTFIYITMVLFLGGAVLGPVLRDKFGDSISGSNVIAEVSWPHPMLILIGAALSTIGAGLQSLMGAPRLLQAIAQDSILPFLSIFGKASASGEPTRALILTVFISWIGVMIASLDSVAPLVTQFFLLCYGFVNLACSLQSLLKSPSWRPRFKYYHWGLSSFGLLLCILLMFISSWYYAFVATFLAVMVYYYIEFKGAAKEWGDGIRGLSMQAARYSLLRLEEATISTHTKNWRPQLLTLIKLHPETLDVDEPRLIALAGHLKGGKGLNMVGSVLPGDFKIRMADKFTGEVAIKAALKSHMVQGFAEVIISQDVAQGISYLMQGAGLGALQHNSVLLGWPESWRSAMDSNTASESDMLTSMQQVTLFFETLSICSLQQHAIIVPKNLHLFPTMEEKQAGTIDVWWILHEGGLLLLLGYLLQHDPVWRKCRLRVFTVAENDDNTIQMERDLQTFLYHLRIDADVRVVEMLDSDIAAYTVERTRRMEDRRSLLHKLQLTRRQQKHVLEQAVPTQTEKPPGQDGPSFANENVRMMNTSVKLNRMLMEHSKNASLVLINLPDVPVTGAEDLDKATDYLEFVEVLTENLQRVLLVRGGGREVVTIFS</sequence>
<evidence type="ECO:0000259" key="7">
    <source>
        <dbReference type="Pfam" id="PF03522"/>
    </source>
</evidence>
<dbReference type="Pfam" id="PF03522">
    <property type="entry name" value="SLC12"/>
    <property type="match status" value="2"/>
</dbReference>
<dbReference type="InterPro" id="IPR004841">
    <property type="entry name" value="AA-permease/SLC12A_dom"/>
</dbReference>
<feature type="domain" description="SLC12A transporter C-terminal" evidence="7">
    <location>
        <begin position="690"/>
        <end position="911"/>
    </location>
</feature>
<dbReference type="STRING" id="81824.A9UTF7"/>
<feature type="domain" description="Amino acid permease/ SLC12A" evidence="6">
    <location>
        <begin position="7"/>
        <end position="178"/>
    </location>
</feature>
<feature type="transmembrane region" description="Helical" evidence="5">
    <location>
        <begin position="306"/>
        <end position="331"/>
    </location>
</feature>
<gene>
    <name evidence="8" type="ORF">MONBRDRAFT_6305</name>
</gene>
<name>A9UTF7_MONBE</name>
<dbReference type="GO" id="GO:0055064">
    <property type="term" value="P:chloride ion homeostasis"/>
    <property type="evidence" value="ECO:0000318"/>
    <property type="project" value="GO_Central"/>
</dbReference>
<dbReference type="PANTHER" id="PTHR11827">
    <property type="entry name" value="SOLUTE CARRIER FAMILY 12, CATION COTRANSPORTERS"/>
    <property type="match status" value="1"/>
</dbReference>
<feature type="transmembrane region" description="Helical" evidence="5">
    <location>
        <begin position="430"/>
        <end position="451"/>
    </location>
</feature>
<reference evidence="8 9" key="1">
    <citation type="journal article" date="2008" name="Nature">
        <title>The genome of the choanoflagellate Monosiga brevicollis and the origin of metazoans.</title>
        <authorList>
            <consortium name="JGI Sequencing"/>
            <person name="King N."/>
            <person name="Westbrook M.J."/>
            <person name="Young S.L."/>
            <person name="Kuo A."/>
            <person name="Abedin M."/>
            <person name="Chapman J."/>
            <person name="Fairclough S."/>
            <person name="Hellsten U."/>
            <person name="Isogai Y."/>
            <person name="Letunic I."/>
            <person name="Marr M."/>
            <person name="Pincus D."/>
            <person name="Putnam N."/>
            <person name="Rokas A."/>
            <person name="Wright K.J."/>
            <person name="Zuzow R."/>
            <person name="Dirks W."/>
            <person name="Good M."/>
            <person name="Goodstein D."/>
            <person name="Lemons D."/>
            <person name="Li W."/>
            <person name="Lyons J.B."/>
            <person name="Morris A."/>
            <person name="Nichols S."/>
            <person name="Richter D.J."/>
            <person name="Salamov A."/>
            <person name="Bork P."/>
            <person name="Lim W.A."/>
            <person name="Manning G."/>
            <person name="Miller W.T."/>
            <person name="McGinnis W."/>
            <person name="Shapiro H."/>
            <person name="Tjian R."/>
            <person name="Grigoriev I.V."/>
            <person name="Rokhsar D."/>
        </authorList>
    </citation>
    <scope>NUCLEOTIDE SEQUENCE [LARGE SCALE GENOMIC DNA]</scope>
    <source>
        <strain evidence="9">MX1 / ATCC 50154</strain>
    </source>
</reference>
<dbReference type="KEGG" id="mbr:MONBRDRAFT_6305"/>
<dbReference type="Gene3D" id="1.20.1740.10">
    <property type="entry name" value="Amino acid/polyamine transporter I"/>
    <property type="match status" value="1"/>
</dbReference>
<dbReference type="GO" id="GO:0005886">
    <property type="term" value="C:plasma membrane"/>
    <property type="evidence" value="ECO:0000318"/>
    <property type="project" value="GO_Central"/>
</dbReference>
<evidence type="ECO:0000256" key="4">
    <source>
        <dbReference type="ARBA" id="ARBA00023136"/>
    </source>
</evidence>
<dbReference type="AlphaFoldDB" id="A9UTF7"/>
<evidence type="ECO:0000256" key="2">
    <source>
        <dbReference type="ARBA" id="ARBA00022692"/>
    </source>
</evidence>
<keyword evidence="2 5" id="KW-0812">Transmembrane</keyword>
<dbReference type="GO" id="GO:1990573">
    <property type="term" value="P:potassium ion import across plasma membrane"/>
    <property type="evidence" value="ECO:0000318"/>
    <property type="project" value="GO_Central"/>
</dbReference>
<feature type="transmembrane region" description="Helical" evidence="5">
    <location>
        <begin position="84"/>
        <end position="112"/>
    </location>
</feature>
<dbReference type="GO" id="GO:1902476">
    <property type="term" value="P:chloride transmembrane transport"/>
    <property type="evidence" value="ECO:0000318"/>
    <property type="project" value="GO_Central"/>
</dbReference>
<evidence type="ECO:0000256" key="3">
    <source>
        <dbReference type="ARBA" id="ARBA00022989"/>
    </source>
</evidence>
<feature type="transmembrane region" description="Helical" evidence="5">
    <location>
        <begin position="463"/>
        <end position="480"/>
    </location>
</feature>
<organism evidence="8 9">
    <name type="scientific">Monosiga brevicollis</name>
    <name type="common">Choanoflagellate</name>
    <dbReference type="NCBI Taxonomy" id="81824"/>
    <lineage>
        <taxon>Eukaryota</taxon>
        <taxon>Choanoflagellata</taxon>
        <taxon>Craspedida</taxon>
        <taxon>Salpingoecidae</taxon>
        <taxon>Monosiga</taxon>
    </lineage>
</organism>
<dbReference type="InterPro" id="IPR004842">
    <property type="entry name" value="SLC12A_fam"/>
</dbReference>
<dbReference type="PANTHER" id="PTHR11827:SF73">
    <property type="entry name" value="KAZACHOC, ISOFORM G"/>
    <property type="match status" value="1"/>
</dbReference>
<dbReference type="eggNOG" id="KOG2082">
    <property type="taxonomic scope" value="Eukaryota"/>
</dbReference>
<feature type="transmembrane region" description="Helical" evidence="5">
    <location>
        <begin position="407"/>
        <end position="424"/>
    </location>
</feature>
<evidence type="ECO:0000256" key="5">
    <source>
        <dbReference type="SAM" id="Phobius"/>
    </source>
</evidence>
<dbReference type="GO" id="GO:0055075">
    <property type="term" value="P:potassium ion homeostasis"/>
    <property type="evidence" value="ECO:0000318"/>
    <property type="project" value="GO_Central"/>
</dbReference>
<evidence type="ECO:0008006" key="10">
    <source>
        <dbReference type="Google" id="ProtNLM"/>
    </source>
</evidence>
<evidence type="ECO:0000256" key="1">
    <source>
        <dbReference type="ARBA" id="ARBA00004141"/>
    </source>
</evidence>
<feature type="transmembrane region" description="Helical" evidence="5">
    <location>
        <begin position="266"/>
        <end position="286"/>
    </location>
</feature>
<dbReference type="GO" id="GO:0006884">
    <property type="term" value="P:cell volume homeostasis"/>
    <property type="evidence" value="ECO:0000318"/>
    <property type="project" value="GO_Central"/>
</dbReference>
<keyword evidence="4 5" id="KW-0472">Membrane</keyword>
<feature type="transmembrane region" description="Helical" evidence="5">
    <location>
        <begin position="38"/>
        <end position="63"/>
    </location>
</feature>
<feature type="domain" description="SLC12A transporter C-terminal" evidence="7">
    <location>
        <begin position="562"/>
        <end position="659"/>
    </location>
</feature>
<evidence type="ECO:0000313" key="9">
    <source>
        <dbReference type="Proteomes" id="UP000001357"/>
    </source>
</evidence>
<dbReference type="OMA" id="KNWRPHI"/>
<evidence type="ECO:0000259" key="6">
    <source>
        <dbReference type="Pfam" id="PF00324"/>
    </source>
</evidence>
<dbReference type="NCBIfam" id="TIGR00930">
    <property type="entry name" value="2a30"/>
    <property type="match status" value="1"/>
</dbReference>
<dbReference type="GeneID" id="5889211"/>
<feature type="transmembrane region" description="Helical" evidence="5">
    <location>
        <begin position="157"/>
        <end position="176"/>
    </location>
</feature>
<feature type="domain" description="Amino acid permease/ SLC12A" evidence="6">
    <location>
        <begin position="257"/>
        <end position="546"/>
    </location>
</feature>
<dbReference type="Proteomes" id="UP000001357">
    <property type="component" value="Unassembled WGS sequence"/>
</dbReference>
<feature type="transmembrane region" description="Helical" evidence="5">
    <location>
        <begin position="7"/>
        <end position="26"/>
    </location>
</feature>
<accession>A9UTF7</accession>
<proteinExistence type="predicted"/>
<dbReference type="InterPro" id="IPR018491">
    <property type="entry name" value="SLC12_C"/>
</dbReference>
<dbReference type="FunCoup" id="A9UTF7">
    <property type="interactions" value="747"/>
</dbReference>
<dbReference type="EMBL" id="CH991545">
    <property type="protein sequence ID" value="EDQ91239.1"/>
    <property type="molecule type" value="Genomic_DNA"/>
</dbReference>
<protein>
    <recommendedName>
        <fullName evidence="10">Amino acid permease/ SLC12A domain-containing protein</fullName>
    </recommendedName>
</protein>
<feature type="transmembrane region" description="Helical" evidence="5">
    <location>
        <begin position="132"/>
        <end position="150"/>
    </location>
</feature>
<dbReference type="InParanoid" id="A9UTF7"/>